<evidence type="ECO:0000256" key="5">
    <source>
        <dbReference type="ARBA" id="ARBA00022737"/>
    </source>
</evidence>
<evidence type="ECO:0000256" key="1">
    <source>
        <dbReference type="ARBA" id="ARBA00022448"/>
    </source>
</evidence>
<dbReference type="OrthoDB" id="9805828at2"/>
<dbReference type="GO" id="GO:0020037">
    <property type="term" value="F:heme binding"/>
    <property type="evidence" value="ECO:0007669"/>
    <property type="project" value="InterPro"/>
</dbReference>
<evidence type="ECO:0000256" key="9">
    <source>
        <dbReference type="PROSITE-ProRule" id="PRU00433"/>
    </source>
</evidence>
<accession>A0A0P8AEY6</accession>
<dbReference type="PANTHER" id="PTHR22847">
    <property type="entry name" value="WD40 REPEAT PROTEIN"/>
    <property type="match status" value="1"/>
</dbReference>
<dbReference type="RefSeq" id="WP_072245132.1">
    <property type="nucleotide sequence ID" value="NZ_FBYC01000004.1"/>
</dbReference>
<dbReference type="InterPro" id="IPR001680">
    <property type="entry name" value="WD40_rpt"/>
</dbReference>
<feature type="repeat" description="WD" evidence="8">
    <location>
        <begin position="25"/>
        <end position="64"/>
    </location>
</feature>
<keyword evidence="10" id="KW-0732">Signal</keyword>
<gene>
    <name evidence="12" type="ORF">Ga0058931_0821</name>
    <name evidence="13" type="ORF">HLUCCA05_10485</name>
</gene>
<dbReference type="SMART" id="SM00320">
    <property type="entry name" value="WD40"/>
    <property type="match status" value="5"/>
</dbReference>
<evidence type="ECO:0000256" key="3">
    <source>
        <dbReference type="ARBA" id="ARBA00022617"/>
    </source>
</evidence>
<reference evidence="12 15" key="2">
    <citation type="submission" date="2016-01" db="EMBL/GenBank/DDBJ databases">
        <authorList>
            <person name="Varghese N."/>
        </authorList>
    </citation>
    <scope>NUCLEOTIDE SEQUENCE [LARGE SCALE GENOMIC DNA]</scope>
    <source>
        <strain evidence="12 15">HL-91</strain>
    </source>
</reference>
<keyword evidence="7 9" id="KW-0408">Iron</keyword>
<feature type="signal peptide" evidence="10">
    <location>
        <begin position="1"/>
        <end position="22"/>
    </location>
</feature>
<evidence type="ECO:0000256" key="2">
    <source>
        <dbReference type="ARBA" id="ARBA00022574"/>
    </source>
</evidence>
<dbReference type="InterPro" id="IPR036909">
    <property type="entry name" value="Cyt_c-like_dom_sf"/>
</dbReference>
<dbReference type="InterPro" id="IPR002327">
    <property type="entry name" value="Cyt_c_1A/1B"/>
</dbReference>
<dbReference type="InterPro" id="IPR011047">
    <property type="entry name" value="Quinoprotein_ADH-like_sf"/>
</dbReference>
<evidence type="ECO:0000259" key="11">
    <source>
        <dbReference type="PROSITE" id="PS51007"/>
    </source>
</evidence>
<dbReference type="Pfam" id="PF00034">
    <property type="entry name" value="Cytochrom_C"/>
    <property type="match status" value="1"/>
</dbReference>
<reference evidence="13 14" key="1">
    <citation type="submission" date="2015-09" db="EMBL/GenBank/DDBJ databases">
        <title>Identification and resolution of microdiversity through metagenomic sequencing of parallel consortia.</title>
        <authorList>
            <person name="Nelson W.C."/>
            <person name="Romine M.F."/>
            <person name="Lindemann S.R."/>
        </authorList>
    </citation>
    <scope>NUCLEOTIDE SEQUENCE [LARGE SCALE GENOMIC DNA]</scope>
    <source>
        <strain evidence="13">HL-91</strain>
    </source>
</reference>
<dbReference type="GO" id="GO:0046872">
    <property type="term" value="F:metal ion binding"/>
    <property type="evidence" value="ECO:0007669"/>
    <property type="project" value="UniProtKB-KW"/>
</dbReference>
<feature type="domain" description="Cytochrome c" evidence="11">
    <location>
        <begin position="313"/>
        <end position="414"/>
    </location>
</feature>
<dbReference type="SUPFAM" id="SSF50998">
    <property type="entry name" value="Quinoprotein alcohol dehydrogenase-like"/>
    <property type="match status" value="1"/>
</dbReference>
<sequence>MRQRAALSALLVAGFLSNPVTGQDFLGHSGPVGALAVGENGLLSGGFDTRAILWSLDEARALHVGRFHDGTVTAVAHLDGGFVTAGQDGRIAIWDQEQAEPRFATPRGTSPIASLDVAADGNRIAAGLFDGTVQILSPDDDNVLSVPAHSDRVTGVGFLPDGQILSVGGDLRFLRWSPDGQVQASAGLPGLPNGLALSDDRAAIIFADGSLRLFSSDGAQLPERFLTDRPLVSVGTSDAHIVTGAIDGTVWTLEPKDLDVTAMFRAADGPIWAVAADAAQVFTGSADGAVRRWDALTGETLGGESPAQPEEYTDGSRGAEVWRACAVCHSLAPDDHSRAGPSLHGVFGRSIATADGFDYSPALQALNIVWTPETVAELFEFGPEAYTPGSRMPEQRVANPDDRQALVAFIARATAHMDAQNGGGD</sequence>
<evidence type="ECO:0000256" key="6">
    <source>
        <dbReference type="ARBA" id="ARBA00022982"/>
    </source>
</evidence>
<dbReference type="PRINTS" id="PR00604">
    <property type="entry name" value="CYTCHRMECIAB"/>
</dbReference>
<dbReference type="GO" id="GO:0009055">
    <property type="term" value="F:electron transfer activity"/>
    <property type="evidence" value="ECO:0007669"/>
    <property type="project" value="InterPro"/>
</dbReference>
<evidence type="ECO:0000313" key="12">
    <source>
        <dbReference type="EMBL" id="CUX80116.1"/>
    </source>
</evidence>
<comment type="caution">
    <text evidence="13">The sequence shown here is derived from an EMBL/GenBank/DDBJ whole genome shotgun (WGS) entry which is preliminary data.</text>
</comment>
<keyword evidence="4 9" id="KW-0479">Metal-binding</keyword>
<organism evidence="13 14">
    <name type="scientific">Roseibaca calidilacus</name>
    <dbReference type="NCBI Taxonomy" id="1666912"/>
    <lineage>
        <taxon>Bacteria</taxon>
        <taxon>Pseudomonadati</taxon>
        <taxon>Pseudomonadota</taxon>
        <taxon>Alphaproteobacteria</taxon>
        <taxon>Rhodobacterales</taxon>
        <taxon>Paracoccaceae</taxon>
        <taxon>Roseinatronobacter</taxon>
    </lineage>
</organism>
<dbReference type="PANTHER" id="PTHR22847:SF637">
    <property type="entry name" value="WD REPEAT DOMAIN 5B"/>
    <property type="match status" value="1"/>
</dbReference>
<dbReference type="PROSITE" id="PS50082">
    <property type="entry name" value="WD_REPEATS_2"/>
    <property type="match status" value="1"/>
</dbReference>
<dbReference type="Gene3D" id="2.130.10.10">
    <property type="entry name" value="YVTN repeat-like/Quinoprotein amine dehydrogenase"/>
    <property type="match status" value="2"/>
</dbReference>
<keyword evidence="1" id="KW-0813">Transport</keyword>
<dbReference type="InterPro" id="IPR015943">
    <property type="entry name" value="WD40/YVTN_repeat-like_dom_sf"/>
</dbReference>
<keyword evidence="6" id="KW-0249">Electron transport</keyword>
<dbReference type="SUPFAM" id="SSF46626">
    <property type="entry name" value="Cytochrome c"/>
    <property type="match status" value="1"/>
</dbReference>
<proteinExistence type="predicted"/>
<dbReference type="InterPro" id="IPR009056">
    <property type="entry name" value="Cyt_c-like_dom"/>
</dbReference>
<evidence type="ECO:0000256" key="7">
    <source>
        <dbReference type="ARBA" id="ARBA00023004"/>
    </source>
</evidence>
<dbReference type="PATRIC" id="fig|1666912.4.peg.2280"/>
<protein>
    <submittedName>
        <fullName evidence="12 13">Cytochrome c</fullName>
    </submittedName>
</protein>
<evidence type="ECO:0000256" key="4">
    <source>
        <dbReference type="ARBA" id="ARBA00022723"/>
    </source>
</evidence>
<evidence type="ECO:0000313" key="13">
    <source>
        <dbReference type="EMBL" id="KPP92812.1"/>
    </source>
</evidence>
<feature type="chain" id="PRO_5010306872" evidence="10">
    <location>
        <begin position="23"/>
        <end position="425"/>
    </location>
</feature>
<dbReference type="EMBL" id="FBYC01000004">
    <property type="protein sequence ID" value="CUX80116.1"/>
    <property type="molecule type" value="Genomic_DNA"/>
</dbReference>
<dbReference type="Pfam" id="PF00400">
    <property type="entry name" value="WD40"/>
    <property type="match status" value="2"/>
</dbReference>
<dbReference type="Proteomes" id="UP000050413">
    <property type="component" value="Unassembled WGS sequence"/>
</dbReference>
<dbReference type="Proteomes" id="UP000182045">
    <property type="component" value="Unassembled WGS sequence"/>
</dbReference>
<dbReference type="STRING" id="1666912.Ga0058931_0821"/>
<evidence type="ECO:0000313" key="15">
    <source>
        <dbReference type="Proteomes" id="UP000182045"/>
    </source>
</evidence>
<name>A0A0P8AEY6_9RHOB</name>
<evidence type="ECO:0000256" key="10">
    <source>
        <dbReference type="SAM" id="SignalP"/>
    </source>
</evidence>
<dbReference type="AlphaFoldDB" id="A0A0P8AEY6"/>
<dbReference type="EMBL" id="LJSG01000011">
    <property type="protein sequence ID" value="KPP92812.1"/>
    <property type="molecule type" value="Genomic_DNA"/>
</dbReference>
<keyword evidence="5" id="KW-0677">Repeat</keyword>
<keyword evidence="3 9" id="KW-0349">Heme</keyword>
<keyword evidence="2 8" id="KW-0853">WD repeat</keyword>
<evidence type="ECO:0000256" key="8">
    <source>
        <dbReference type="PROSITE-ProRule" id="PRU00221"/>
    </source>
</evidence>
<dbReference type="PROSITE" id="PS51007">
    <property type="entry name" value="CYTC"/>
    <property type="match status" value="1"/>
</dbReference>
<keyword evidence="15" id="KW-1185">Reference proteome</keyword>
<dbReference type="Gene3D" id="1.10.760.10">
    <property type="entry name" value="Cytochrome c-like domain"/>
    <property type="match status" value="1"/>
</dbReference>
<evidence type="ECO:0000313" key="14">
    <source>
        <dbReference type="Proteomes" id="UP000050413"/>
    </source>
</evidence>